<keyword evidence="2" id="KW-1133">Transmembrane helix</keyword>
<keyword evidence="2" id="KW-0472">Membrane</keyword>
<feature type="transmembrane region" description="Helical" evidence="2">
    <location>
        <begin position="57"/>
        <end position="82"/>
    </location>
</feature>
<feature type="compositionally biased region" description="Polar residues" evidence="1">
    <location>
        <begin position="185"/>
        <end position="202"/>
    </location>
</feature>
<dbReference type="RefSeq" id="WP_004423728.1">
    <property type="nucleotide sequence ID" value="NZ_AORI01000005.1"/>
</dbReference>
<feature type="compositionally biased region" description="Polar residues" evidence="1">
    <location>
        <begin position="118"/>
        <end position="128"/>
    </location>
</feature>
<dbReference type="eggNOG" id="ENOG5031ZJ8">
    <property type="taxonomic scope" value="Bacteria"/>
</dbReference>
<organism evidence="3 4">
    <name type="scientific">Metamycoplasma auris 15026</name>
    <dbReference type="NCBI Taxonomy" id="1188233"/>
    <lineage>
        <taxon>Bacteria</taxon>
        <taxon>Bacillati</taxon>
        <taxon>Mycoplasmatota</taxon>
        <taxon>Mycoplasmoidales</taxon>
        <taxon>Metamycoplasmataceae</taxon>
        <taxon>Metamycoplasma</taxon>
    </lineage>
</organism>
<evidence type="ECO:0000256" key="1">
    <source>
        <dbReference type="SAM" id="MobiDB-lite"/>
    </source>
</evidence>
<sequence length="231" mass="26361">MKTAIISKKSKVLKVGLEILLFLVFTASALSIAYLVFNLKKNSLPTKTFLTFFVSKLQTLLLSLFVTIFAFRLTWMITFAFLKNQFLSDWMSSKPYPRHYKWFDIVQKQQITINPNQQLPLVISNPQSTPVPQEQPKKVEEPKIKEKPQETKKPEVINPSTTPPQPKPKSSEEVPSNTLDKSKEMTSSPSSEENNVVAQEPQSTKEEDSSSPKDFNPFWENADDGIDYSDE</sequence>
<dbReference type="STRING" id="1188233.MAU_1860"/>
<accession>N9TSM1</accession>
<dbReference type="Proteomes" id="UP000013131">
    <property type="component" value="Unassembled WGS sequence"/>
</dbReference>
<keyword evidence="4" id="KW-1185">Reference proteome</keyword>
<feature type="region of interest" description="Disordered" evidence="1">
    <location>
        <begin position="118"/>
        <end position="231"/>
    </location>
</feature>
<protein>
    <submittedName>
        <fullName evidence="3">Uncharacterized protein</fullName>
    </submittedName>
</protein>
<feature type="transmembrane region" description="Helical" evidence="2">
    <location>
        <begin position="12"/>
        <end position="37"/>
    </location>
</feature>
<name>N9TSM1_9BACT</name>
<keyword evidence="2" id="KW-0812">Transmembrane</keyword>
<comment type="caution">
    <text evidence="3">The sequence shown here is derived from an EMBL/GenBank/DDBJ whole genome shotgun (WGS) entry which is preliminary data.</text>
</comment>
<dbReference type="EMBL" id="AORI01000005">
    <property type="protein sequence ID" value="ENY69144.1"/>
    <property type="molecule type" value="Genomic_DNA"/>
</dbReference>
<dbReference type="OrthoDB" id="10016086at2"/>
<dbReference type="AlphaFoldDB" id="N9TSM1"/>
<gene>
    <name evidence="3" type="ORF">MAU_1860</name>
</gene>
<evidence type="ECO:0000313" key="3">
    <source>
        <dbReference type="EMBL" id="ENY69144.1"/>
    </source>
</evidence>
<proteinExistence type="predicted"/>
<feature type="compositionally biased region" description="Basic and acidic residues" evidence="1">
    <location>
        <begin position="135"/>
        <end position="155"/>
    </location>
</feature>
<dbReference type="PATRIC" id="fig|1188233.3.peg.188"/>
<reference evidence="3 4" key="1">
    <citation type="journal article" date="2013" name="Genome Announc.">
        <title>Draft Genome Sequences of Mycoplasma auris and Mycoplasma yeatsii, Two Species of the Ear Canal of Caprinae.</title>
        <authorList>
            <person name="Dordet-Frisoni E."/>
            <person name="Baranowski E."/>
            <person name="Barre A."/>
            <person name="Blanchard A."/>
            <person name="Breton M."/>
            <person name="Couture C."/>
            <person name="Dupuy V."/>
            <person name="Gaurivaud P."/>
            <person name="Jacob D."/>
            <person name="Lemaitre C."/>
            <person name="Manso-Silvan L."/>
            <person name="Nikolski M."/>
            <person name="Nouvel L.X."/>
            <person name="Poumarat F."/>
            <person name="Sirand-Pugnet P."/>
            <person name="Thebault P."/>
            <person name="Theil S."/>
            <person name="Thiaucourt F."/>
            <person name="Citti C."/>
            <person name="Tardy F."/>
        </authorList>
    </citation>
    <scope>NUCLEOTIDE SEQUENCE [LARGE SCALE GENOMIC DNA]</scope>
    <source>
        <strain evidence="3 4">15026</strain>
    </source>
</reference>
<evidence type="ECO:0000313" key="4">
    <source>
        <dbReference type="Proteomes" id="UP000013131"/>
    </source>
</evidence>
<feature type="compositionally biased region" description="Acidic residues" evidence="1">
    <location>
        <begin position="221"/>
        <end position="231"/>
    </location>
</feature>
<evidence type="ECO:0000256" key="2">
    <source>
        <dbReference type="SAM" id="Phobius"/>
    </source>
</evidence>